<accession>A0ABR5RRA9</accession>
<proteinExistence type="predicted"/>
<keyword evidence="3" id="KW-1185">Reference proteome</keyword>
<dbReference type="EMBL" id="LNYR01000031">
    <property type="protein sequence ID" value="KTD47673.1"/>
    <property type="molecule type" value="Genomic_DNA"/>
</dbReference>
<evidence type="ECO:0000313" key="3">
    <source>
        <dbReference type="Proteomes" id="UP000054639"/>
    </source>
</evidence>
<dbReference type="Proteomes" id="UP000054639">
    <property type="component" value="Unassembled WGS sequence"/>
</dbReference>
<comment type="caution">
    <text evidence="2">The sequence shown here is derived from an EMBL/GenBank/DDBJ whole genome shotgun (WGS) entry which is preliminary data.</text>
</comment>
<feature type="region of interest" description="Disordered" evidence="1">
    <location>
        <begin position="1"/>
        <end position="29"/>
    </location>
</feature>
<feature type="compositionally biased region" description="Basic and acidic residues" evidence="1">
    <location>
        <begin position="1"/>
        <end position="12"/>
    </location>
</feature>
<organism evidence="2 3">
    <name type="scientific">Legionella quateirensis</name>
    <dbReference type="NCBI Taxonomy" id="45072"/>
    <lineage>
        <taxon>Bacteria</taxon>
        <taxon>Pseudomonadati</taxon>
        <taxon>Pseudomonadota</taxon>
        <taxon>Gammaproteobacteria</taxon>
        <taxon>Legionellales</taxon>
        <taxon>Legionellaceae</taxon>
        <taxon>Legionella</taxon>
    </lineage>
</organism>
<dbReference type="RefSeq" id="WP_115148761.1">
    <property type="nucleotide sequence ID" value="NZ_UGOW01000001.1"/>
</dbReference>
<evidence type="ECO:0000256" key="1">
    <source>
        <dbReference type="SAM" id="MobiDB-lite"/>
    </source>
</evidence>
<name>A0ABR5RRA9_9GAMM</name>
<evidence type="ECO:0000313" key="2">
    <source>
        <dbReference type="EMBL" id="KTD47673.1"/>
    </source>
</evidence>
<gene>
    <name evidence="2" type="ORF">Lqua_2066</name>
</gene>
<sequence>MTIKFRHPERSEGSPITGTVPRSGDPSSNSGLRLNFVILSVVKDLPLQAPHHVQEIPHCIRDDVEISSS</sequence>
<protein>
    <submittedName>
        <fullName evidence="2">Uncharacterized protein</fullName>
    </submittedName>
</protein>
<reference evidence="2 3" key="1">
    <citation type="submission" date="2015-11" db="EMBL/GenBank/DDBJ databases">
        <title>Genomic analysis of 38 Legionella species identifies large and diverse effector repertoires.</title>
        <authorList>
            <person name="Burstein D."/>
            <person name="Amaro F."/>
            <person name="Zusman T."/>
            <person name="Lifshitz Z."/>
            <person name="Cohen O."/>
            <person name="Gilbert J.A."/>
            <person name="Pupko T."/>
            <person name="Shuman H.A."/>
            <person name="Segal G."/>
        </authorList>
    </citation>
    <scope>NUCLEOTIDE SEQUENCE [LARGE SCALE GENOMIC DNA]</scope>
    <source>
        <strain evidence="2 3">ATCC 49507</strain>
    </source>
</reference>